<comment type="caution">
    <text evidence="1">The sequence shown here is derived from an EMBL/GenBank/DDBJ whole genome shotgun (WGS) entry which is preliminary data.</text>
</comment>
<gene>
    <name evidence="1" type="ORF">Y1Q_0006101</name>
</gene>
<dbReference type="Proteomes" id="UP000050525">
    <property type="component" value="Unassembled WGS sequence"/>
</dbReference>
<name>A0A151N3Y0_ALLMI</name>
<reference evidence="1 2" key="1">
    <citation type="journal article" date="2012" name="Genome Biol.">
        <title>Sequencing three crocodilian genomes to illuminate the evolution of archosaurs and amniotes.</title>
        <authorList>
            <person name="St John J.A."/>
            <person name="Braun E.L."/>
            <person name="Isberg S.R."/>
            <person name="Miles L.G."/>
            <person name="Chong A.Y."/>
            <person name="Gongora J."/>
            <person name="Dalzell P."/>
            <person name="Moran C."/>
            <person name="Bed'hom B."/>
            <person name="Abzhanov A."/>
            <person name="Burgess S.C."/>
            <person name="Cooksey A.M."/>
            <person name="Castoe T.A."/>
            <person name="Crawford N.G."/>
            <person name="Densmore L.D."/>
            <person name="Drew J.C."/>
            <person name="Edwards S.V."/>
            <person name="Faircloth B.C."/>
            <person name="Fujita M.K."/>
            <person name="Greenwold M.J."/>
            <person name="Hoffmann F.G."/>
            <person name="Howard J.M."/>
            <person name="Iguchi T."/>
            <person name="Janes D.E."/>
            <person name="Khan S.Y."/>
            <person name="Kohno S."/>
            <person name="de Koning A.J."/>
            <person name="Lance S.L."/>
            <person name="McCarthy F.M."/>
            <person name="McCormack J.E."/>
            <person name="Merchant M.E."/>
            <person name="Peterson D.G."/>
            <person name="Pollock D.D."/>
            <person name="Pourmand N."/>
            <person name="Raney B.J."/>
            <person name="Roessler K.A."/>
            <person name="Sanford J.R."/>
            <person name="Sawyer R.H."/>
            <person name="Schmidt C.J."/>
            <person name="Triplett E.W."/>
            <person name="Tuberville T.D."/>
            <person name="Venegas-Anaya M."/>
            <person name="Howard J.T."/>
            <person name="Jarvis E.D."/>
            <person name="Guillette L.J.Jr."/>
            <person name="Glenn T.C."/>
            <person name="Green R.E."/>
            <person name="Ray D.A."/>
        </authorList>
    </citation>
    <scope>NUCLEOTIDE SEQUENCE [LARGE SCALE GENOMIC DNA]</scope>
    <source>
        <strain evidence="1">KSC_2009_1</strain>
    </source>
</reference>
<keyword evidence="2" id="KW-1185">Reference proteome</keyword>
<proteinExistence type="predicted"/>
<dbReference type="AlphaFoldDB" id="A0A151N3Y0"/>
<organism evidence="1 2">
    <name type="scientific">Alligator mississippiensis</name>
    <name type="common">American alligator</name>
    <dbReference type="NCBI Taxonomy" id="8496"/>
    <lineage>
        <taxon>Eukaryota</taxon>
        <taxon>Metazoa</taxon>
        <taxon>Chordata</taxon>
        <taxon>Craniata</taxon>
        <taxon>Vertebrata</taxon>
        <taxon>Euteleostomi</taxon>
        <taxon>Archelosauria</taxon>
        <taxon>Archosauria</taxon>
        <taxon>Crocodylia</taxon>
        <taxon>Alligatoridae</taxon>
        <taxon>Alligatorinae</taxon>
        <taxon>Alligator</taxon>
    </lineage>
</organism>
<sequence>MVVWPKPSMLCKWEVKYPAGCIICVVEETDPTQGSNQVFRHGLGSTSVSQQEHVPFSPKGQLYSPTGHVFAHSLSDQVSLGERGLQL</sequence>
<accession>A0A151N3Y0</accession>
<dbReference type="EMBL" id="AKHW03004073">
    <property type="protein sequence ID" value="KYO31533.1"/>
    <property type="molecule type" value="Genomic_DNA"/>
</dbReference>
<evidence type="ECO:0000313" key="1">
    <source>
        <dbReference type="EMBL" id="KYO31533.1"/>
    </source>
</evidence>
<protein>
    <submittedName>
        <fullName evidence="1">Uncharacterized protein</fullName>
    </submittedName>
</protein>
<evidence type="ECO:0000313" key="2">
    <source>
        <dbReference type="Proteomes" id="UP000050525"/>
    </source>
</evidence>